<feature type="compositionally biased region" description="Pro residues" evidence="1">
    <location>
        <begin position="153"/>
        <end position="167"/>
    </location>
</feature>
<evidence type="ECO:0000313" key="3">
    <source>
        <dbReference type="Proteomes" id="UP000664534"/>
    </source>
</evidence>
<feature type="compositionally biased region" description="Polar residues" evidence="1">
    <location>
        <begin position="172"/>
        <end position="182"/>
    </location>
</feature>
<dbReference type="EMBL" id="CAJPDT010000120">
    <property type="protein sequence ID" value="CAF9939513.1"/>
    <property type="molecule type" value="Genomic_DNA"/>
</dbReference>
<keyword evidence="3" id="KW-1185">Reference proteome</keyword>
<evidence type="ECO:0000313" key="2">
    <source>
        <dbReference type="EMBL" id="CAF9939513.1"/>
    </source>
</evidence>
<reference evidence="2" key="1">
    <citation type="submission" date="2021-03" db="EMBL/GenBank/DDBJ databases">
        <authorList>
            <person name="Tagirdzhanova G."/>
        </authorList>
    </citation>
    <scope>NUCLEOTIDE SEQUENCE</scope>
</reference>
<dbReference type="Proteomes" id="UP000664534">
    <property type="component" value="Unassembled WGS sequence"/>
</dbReference>
<evidence type="ECO:0000256" key="1">
    <source>
        <dbReference type="SAM" id="MobiDB-lite"/>
    </source>
</evidence>
<dbReference type="OrthoDB" id="3944128at2759"/>
<comment type="caution">
    <text evidence="2">The sequence shown here is derived from an EMBL/GenBank/DDBJ whole genome shotgun (WGS) entry which is preliminary data.</text>
</comment>
<accession>A0A8H3PFJ0</accession>
<organism evidence="2 3">
    <name type="scientific">Imshaugia aleurites</name>
    <dbReference type="NCBI Taxonomy" id="172621"/>
    <lineage>
        <taxon>Eukaryota</taxon>
        <taxon>Fungi</taxon>
        <taxon>Dikarya</taxon>
        <taxon>Ascomycota</taxon>
        <taxon>Pezizomycotina</taxon>
        <taxon>Lecanoromycetes</taxon>
        <taxon>OSLEUM clade</taxon>
        <taxon>Lecanoromycetidae</taxon>
        <taxon>Lecanorales</taxon>
        <taxon>Lecanorineae</taxon>
        <taxon>Parmeliaceae</taxon>
        <taxon>Imshaugia</taxon>
    </lineage>
</organism>
<dbReference type="AlphaFoldDB" id="A0A8H3PFJ0"/>
<gene>
    <name evidence="2" type="ORF">IMSHALPRED_001532</name>
</gene>
<protein>
    <submittedName>
        <fullName evidence="2">Uncharacterized protein</fullName>
    </submittedName>
</protein>
<proteinExistence type="predicted"/>
<feature type="region of interest" description="Disordered" evidence="1">
    <location>
        <begin position="148"/>
        <end position="315"/>
    </location>
</feature>
<sequence length="697" mass="69797">MWADQDCYSGLWSYDSYTNGSYINGSWSNVSWFTIQPGSMHTKVTRAYAPEALSTGGDCYGKSWAAINYTKLYSPLPDYEVITEAACSRQGYRVSKGQSIDSSYFLAGDALLSMPPDLSLIDPLWSTCTAETLGGYDPPIALSAVKALVPGPTTTPDPPPHAKPAPSPTHSLPVQTLTSEPNTPAEGQPLADGTGFDPSNASNDPMSKIGEALAPTPGSNPADPGDQGQEGTPAAASPQQGAGHGNSIAGNPYQESGAQDEDSSQIPGPAGAGQQSAPVSAEAQQDEEGDSPSNKDSHQESGIQGEGSPAVDISKTDDLRGVSMVVGTHTILVDTSGTSLDGAALDPEGSPVTISGAAAVIQANSIIIGDSIIHLPSPAADSPTLIAQYTVTPLAGAVVIAGETLHAGDLARTIAGTLISLDSNDNLALNPTVQALPTPPPPGIGLLVDGQTTDIDGRTIEVLSNGLSIAGTTFTSGGPAATLSGTPVSLGRTALVIDGSTIPVSLATPSPLITAIGGQVITAAPSSVILQGTSLEPGAPGITIDNTLISLNKAGSLILGSRTIALGGTHLTTQIGDDLITAAATGVQIAGSTLLPGAAGWTIDGTKISLDAMGDVVIGAKTIALDGEGEGLGGLILAGMGSNGVAESTSSSFGRASGSVGGAGTGGQVFEGKAGRLEAMGLWIVAALVVLTLSFRT</sequence>
<name>A0A8H3PFJ0_9LECA</name>